<keyword evidence="2" id="KW-0812">Transmembrane</keyword>
<keyword evidence="2" id="KW-1133">Transmembrane helix</keyword>
<feature type="transmembrane region" description="Helical" evidence="2">
    <location>
        <begin position="124"/>
        <end position="146"/>
    </location>
</feature>
<accession>A0A0B2UZ93</accession>
<evidence type="ECO:0000313" key="3">
    <source>
        <dbReference type="EMBL" id="KHN74407.1"/>
    </source>
</evidence>
<evidence type="ECO:0000256" key="1">
    <source>
        <dbReference type="SAM" id="MobiDB-lite"/>
    </source>
</evidence>
<gene>
    <name evidence="3" type="ORF">Tcan_15856</name>
</gene>
<keyword evidence="2" id="KW-0472">Membrane</keyword>
<evidence type="ECO:0000313" key="4">
    <source>
        <dbReference type="Proteomes" id="UP000031036"/>
    </source>
</evidence>
<feature type="compositionally biased region" description="Polar residues" evidence="1">
    <location>
        <begin position="239"/>
        <end position="262"/>
    </location>
</feature>
<organism evidence="3 4">
    <name type="scientific">Toxocara canis</name>
    <name type="common">Canine roundworm</name>
    <dbReference type="NCBI Taxonomy" id="6265"/>
    <lineage>
        <taxon>Eukaryota</taxon>
        <taxon>Metazoa</taxon>
        <taxon>Ecdysozoa</taxon>
        <taxon>Nematoda</taxon>
        <taxon>Chromadorea</taxon>
        <taxon>Rhabditida</taxon>
        <taxon>Spirurina</taxon>
        <taxon>Ascaridomorpha</taxon>
        <taxon>Ascaridoidea</taxon>
        <taxon>Toxocaridae</taxon>
        <taxon>Toxocara</taxon>
    </lineage>
</organism>
<protein>
    <submittedName>
        <fullName evidence="3">Uncharacterized protein</fullName>
    </submittedName>
</protein>
<name>A0A0B2UZ93_TOXCA</name>
<keyword evidence="4" id="KW-1185">Reference proteome</keyword>
<dbReference type="Proteomes" id="UP000031036">
    <property type="component" value="Unassembled WGS sequence"/>
</dbReference>
<comment type="caution">
    <text evidence="3">The sequence shown here is derived from an EMBL/GenBank/DDBJ whole genome shotgun (WGS) entry which is preliminary data.</text>
</comment>
<reference evidence="3 4" key="1">
    <citation type="submission" date="2014-11" db="EMBL/GenBank/DDBJ databases">
        <title>Genetic blueprint of the zoonotic pathogen Toxocara canis.</title>
        <authorList>
            <person name="Zhu X.-Q."/>
            <person name="Korhonen P.K."/>
            <person name="Cai H."/>
            <person name="Young N.D."/>
            <person name="Nejsum P."/>
            <person name="von Samson-Himmelstjerna G."/>
            <person name="Boag P.R."/>
            <person name="Tan P."/>
            <person name="Li Q."/>
            <person name="Min J."/>
            <person name="Yang Y."/>
            <person name="Wang X."/>
            <person name="Fang X."/>
            <person name="Hall R.S."/>
            <person name="Hofmann A."/>
            <person name="Sternberg P.W."/>
            <person name="Jex A.R."/>
            <person name="Gasser R.B."/>
        </authorList>
    </citation>
    <scope>NUCLEOTIDE SEQUENCE [LARGE SCALE GENOMIC DNA]</scope>
    <source>
        <strain evidence="3">PN_DK_2014</strain>
    </source>
</reference>
<feature type="transmembrane region" description="Helical" evidence="2">
    <location>
        <begin position="191"/>
        <end position="211"/>
    </location>
</feature>
<feature type="transmembrane region" description="Helical" evidence="2">
    <location>
        <begin position="158"/>
        <end position="179"/>
    </location>
</feature>
<dbReference type="AlphaFoldDB" id="A0A0B2UZ93"/>
<sequence>MPHPSSSPSYSQRRRERNADEVSFTLNSDDATHSSTCTQTSLTFTNITVQQQPEITKKTLTHTTSLFDYFLPKQRIRLLNFGYFCRPRGAVKLIQTLLIVAYIVSCTQLDYSSYYLRKYVEERVLFTFASYMFIFNAAIIIAYTAFPNTTIKNEAARNGMLFLEIAISTPFCIFLIAFIPVRIAQFVYQHFCVEAMVLLSMVEFPLALTYISDLSFLVNEWTLPMRIGNTEDDDDQSRFSKMNTMPTVQGSNDKSEETSQPSADEVTMTKVKSQKCFKEGLPRATR</sequence>
<proteinExistence type="predicted"/>
<feature type="region of interest" description="Disordered" evidence="1">
    <location>
        <begin position="232"/>
        <end position="286"/>
    </location>
</feature>
<feature type="compositionally biased region" description="Basic and acidic residues" evidence="1">
    <location>
        <begin position="276"/>
        <end position="286"/>
    </location>
</feature>
<evidence type="ECO:0000256" key="2">
    <source>
        <dbReference type="SAM" id="Phobius"/>
    </source>
</evidence>
<dbReference type="EMBL" id="JPKZ01002916">
    <property type="protein sequence ID" value="KHN74407.1"/>
    <property type="molecule type" value="Genomic_DNA"/>
</dbReference>